<dbReference type="STRING" id="1965070.A0A3S3P7R0"/>
<keyword evidence="4" id="KW-0325">Glycoprotein</keyword>
<comment type="caution">
    <text evidence="10">The sequence shown here is derived from an EMBL/GenBank/DDBJ whole genome shotgun (WGS) entry which is preliminary data.</text>
</comment>
<evidence type="ECO:0000256" key="6">
    <source>
        <dbReference type="PIRSR" id="PIRSR601382-2"/>
    </source>
</evidence>
<feature type="domain" description="PA" evidence="9">
    <location>
        <begin position="650"/>
        <end position="736"/>
    </location>
</feature>
<proteinExistence type="inferred from homology"/>
<feature type="active site" evidence="5">
    <location>
        <position position="356"/>
    </location>
</feature>
<dbReference type="AlphaFoldDB" id="A0A3S3P7R0"/>
<dbReference type="OrthoDB" id="8118055at2759"/>
<evidence type="ECO:0000256" key="4">
    <source>
        <dbReference type="ARBA" id="ARBA00023180"/>
    </source>
</evidence>
<feature type="region of interest" description="Disordered" evidence="8">
    <location>
        <begin position="760"/>
        <end position="784"/>
    </location>
</feature>
<feature type="active site" description="Proton donor" evidence="5">
    <location>
        <position position="96"/>
    </location>
</feature>
<dbReference type="Gene3D" id="3.50.30.30">
    <property type="match status" value="1"/>
</dbReference>
<feature type="compositionally biased region" description="Basic and acidic residues" evidence="8">
    <location>
        <begin position="760"/>
        <end position="777"/>
    </location>
</feature>
<evidence type="ECO:0000313" key="10">
    <source>
        <dbReference type="EMBL" id="RWS13971.1"/>
    </source>
</evidence>
<reference evidence="10 11" key="1">
    <citation type="journal article" date="2018" name="Gigascience">
        <title>Genomes of trombidid mites reveal novel predicted allergens and laterally-transferred genes associated with secondary metabolism.</title>
        <authorList>
            <person name="Dong X."/>
            <person name="Chaisiri K."/>
            <person name="Xia D."/>
            <person name="Armstrong S.D."/>
            <person name="Fang Y."/>
            <person name="Donnelly M.J."/>
            <person name="Kadowaki T."/>
            <person name="McGarry J.W."/>
            <person name="Darby A.C."/>
            <person name="Makepeace B.L."/>
        </authorList>
    </citation>
    <scope>NUCLEOTIDE SEQUENCE [LARGE SCALE GENOMIC DNA]</scope>
    <source>
        <strain evidence="10">UoL-WK</strain>
    </source>
</reference>
<dbReference type="Proteomes" id="UP000285301">
    <property type="component" value="Unassembled WGS sequence"/>
</dbReference>
<evidence type="ECO:0000313" key="11">
    <source>
        <dbReference type="Proteomes" id="UP000285301"/>
    </source>
</evidence>
<dbReference type="Pfam" id="PF01532">
    <property type="entry name" value="Glyco_hydro_47"/>
    <property type="match status" value="1"/>
</dbReference>
<evidence type="ECO:0000256" key="5">
    <source>
        <dbReference type="PIRSR" id="PIRSR601382-1"/>
    </source>
</evidence>
<dbReference type="Pfam" id="PF02225">
    <property type="entry name" value="PA"/>
    <property type="match status" value="1"/>
</dbReference>
<evidence type="ECO:0000259" key="9">
    <source>
        <dbReference type="Pfam" id="PF02225"/>
    </source>
</evidence>
<dbReference type="InterPro" id="IPR044674">
    <property type="entry name" value="EDEM1/2/3"/>
</dbReference>
<organism evidence="10 11">
    <name type="scientific">Dinothrombium tinctorium</name>
    <dbReference type="NCBI Taxonomy" id="1965070"/>
    <lineage>
        <taxon>Eukaryota</taxon>
        <taxon>Metazoa</taxon>
        <taxon>Ecdysozoa</taxon>
        <taxon>Arthropoda</taxon>
        <taxon>Chelicerata</taxon>
        <taxon>Arachnida</taxon>
        <taxon>Acari</taxon>
        <taxon>Acariformes</taxon>
        <taxon>Trombidiformes</taxon>
        <taxon>Prostigmata</taxon>
        <taxon>Anystina</taxon>
        <taxon>Parasitengona</taxon>
        <taxon>Trombidioidea</taxon>
        <taxon>Trombidiidae</taxon>
        <taxon>Dinothrombium</taxon>
    </lineage>
</organism>
<gene>
    <name evidence="10" type="ORF">B4U79_05065</name>
</gene>
<dbReference type="InterPro" id="IPR001382">
    <property type="entry name" value="Glyco_hydro_47"/>
</dbReference>
<feature type="active site" evidence="5">
    <location>
        <position position="242"/>
    </location>
</feature>
<evidence type="ECO:0000256" key="7">
    <source>
        <dbReference type="RuleBase" id="RU361193"/>
    </source>
</evidence>
<keyword evidence="7" id="KW-0326">Glycosidase</keyword>
<dbReference type="GO" id="GO:0005509">
    <property type="term" value="F:calcium ion binding"/>
    <property type="evidence" value="ECO:0007669"/>
    <property type="project" value="InterPro"/>
</dbReference>
<dbReference type="GO" id="GO:0016020">
    <property type="term" value="C:membrane"/>
    <property type="evidence" value="ECO:0007669"/>
    <property type="project" value="InterPro"/>
</dbReference>
<dbReference type="Gene3D" id="1.50.10.10">
    <property type="match status" value="1"/>
</dbReference>
<comment type="subcellular location">
    <subcellularLocation>
        <location evidence="1">Endoplasmic reticulum</location>
    </subcellularLocation>
</comment>
<sequence>MLLDEAKEMFYHGYDSYISHAYPADELMPLSCRGRYRGVEADRGDIDDALGNFSLTLIDSLDTLVVLNNLTEFETSVSRIVTDVDFDKDVVVSVFETNIRVLGGLLSGHVLAKYIQQKYNSHLKWYKSQLLDLAKDLGYRLLPAFNTSTGIPFPRVNLKFKMNSPKIAIARDTCTACAGTMILEFAALSRLSGEPIFELKARKAMDYLWQQRHRWSDLVGTVLNIHNGDWIRRESGVGAGIDSYYEYLLKAYILLGDENFLERFNRHYEGVMKYVKQGPLLVDVQMHRPRTNSKNFMDALLAFWPGLQVLKGDIKPAVETHEMLYQVIQRHNYLMPEAFTITDFQVHWAQHLMRPEFLESTYFLYKATGDHHYLEVGKHVLKSLQKFARTKCGFAAVRDVRTGSQEDRMDSFVLAETLKYLYLLFASKDDLIIDLDEFIFTTEAHFLPLSLSLKNLNTTRKGKEYSHSTYASFSAKEAFKTCPNTHYLFEDSKHNVYSDIRANLKNFVTSNGKSSSVYTPTCSLHMKHSSPIKPRISAQEFSATNKEHIEYVKSLGIAVVLMPDGRIQLVHNTAAAASIQDAEEGAIFMQEMINRSKQQLAVAENQLRLVSFTSPKTNARIKLPAGPAQFGPDLSKSDEIIMGNAVIVSPLTACDWPLSENSMINVNGKLAIVERGDCMFIKKVRHVQQLGAIACIVIDNVSQSTSDSLPMFAMSGDGIDDIRIPAVFLYGKEGAILLDVVNEFPDVIIELSVFESKVDDKPVDSDLHDSEKWKRNAEDEEEEEELIDQGIAHVTEINTDSIGEENLSETIHKVQQPIDNSRKSEALLNTFLQNSLQQVFDDSALYASHMNKAFDSINKWIDLLSKSALMTSKDRTFNPLHDVNTFILFITNVSRKMCDWTENPRLVPKNAS</sequence>
<dbReference type="EMBL" id="NCKU01000835">
    <property type="protein sequence ID" value="RWS13971.1"/>
    <property type="molecule type" value="Genomic_DNA"/>
</dbReference>
<keyword evidence="3" id="KW-0256">Endoplasmic reticulum</keyword>
<protein>
    <recommendedName>
        <fullName evidence="7">alpha-1,2-Mannosidase</fullName>
        <ecNumber evidence="7">3.2.1.-</ecNumber>
    </recommendedName>
</protein>
<keyword evidence="6" id="KW-0106">Calcium</keyword>
<evidence type="ECO:0000256" key="3">
    <source>
        <dbReference type="ARBA" id="ARBA00022824"/>
    </source>
</evidence>
<dbReference type="PRINTS" id="PR00747">
    <property type="entry name" value="GLYHDRLASE47"/>
</dbReference>
<feature type="active site" description="Proton donor" evidence="5">
    <location>
        <position position="337"/>
    </location>
</feature>
<comment type="similarity">
    <text evidence="2 7">Belongs to the glycosyl hydrolase 47 family.</text>
</comment>
<dbReference type="InterPro" id="IPR046450">
    <property type="entry name" value="PA_dom_sf"/>
</dbReference>
<evidence type="ECO:0000256" key="1">
    <source>
        <dbReference type="ARBA" id="ARBA00004240"/>
    </source>
</evidence>
<dbReference type="SUPFAM" id="SSF48225">
    <property type="entry name" value="Seven-hairpin glycosidases"/>
    <property type="match status" value="1"/>
</dbReference>
<keyword evidence="11" id="KW-1185">Reference proteome</keyword>
<dbReference type="GO" id="GO:0044322">
    <property type="term" value="C:endoplasmic reticulum quality control compartment"/>
    <property type="evidence" value="ECO:0007669"/>
    <property type="project" value="GOC"/>
</dbReference>
<dbReference type="PANTHER" id="PTHR45679:SF2">
    <property type="entry name" value="ER DEGRADATION-ENHANCING ALPHA-MANNOSIDASE-LIKE PROTEIN 3"/>
    <property type="match status" value="1"/>
</dbReference>
<evidence type="ECO:0000256" key="2">
    <source>
        <dbReference type="ARBA" id="ARBA00007658"/>
    </source>
</evidence>
<comment type="cofactor">
    <cofactor evidence="6">
        <name>Ca(2+)</name>
        <dbReference type="ChEBI" id="CHEBI:29108"/>
    </cofactor>
</comment>
<dbReference type="EC" id="3.2.1.-" evidence="7"/>
<dbReference type="InterPro" id="IPR003137">
    <property type="entry name" value="PA_domain"/>
</dbReference>
<dbReference type="GO" id="GO:0004571">
    <property type="term" value="F:mannosyl-oligosaccharide 1,2-alpha-mannosidase activity"/>
    <property type="evidence" value="ECO:0007669"/>
    <property type="project" value="InterPro"/>
</dbReference>
<dbReference type="GO" id="GO:0005975">
    <property type="term" value="P:carbohydrate metabolic process"/>
    <property type="evidence" value="ECO:0007669"/>
    <property type="project" value="InterPro"/>
</dbReference>
<accession>A0A3S3P7R0</accession>
<keyword evidence="6" id="KW-0479">Metal-binding</keyword>
<name>A0A3S3P7R0_9ACAR</name>
<dbReference type="SUPFAM" id="SSF52025">
    <property type="entry name" value="PA domain"/>
    <property type="match status" value="1"/>
</dbReference>
<dbReference type="InterPro" id="IPR036026">
    <property type="entry name" value="Seven-hairpin_glycosidases"/>
</dbReference>
<keyword evidence="7" id="KW-0378">Hydrolase</keyword>
<dbReference type="GO" id="GO:1904380">
    <property type="term" value="P:endoplasmic reticulum mannose trimming"/>
    <property type="evidence" value="ECO:0007669"/>
    <property type="project" value="InterPro"/>
</dbReference>
<dbReference type="InterPro" id="IPR012341">
    <property type="entry name" value="6hp_glycosidase-like_sf"/>
</dbReference>
<evidence type="ECO:0000256" key="8">
    <source>
        <dbReference type="SAM" id="MobiDB-lite"/>
    </source>
</evidence>
<feature type="binding site" evidence="6">
    <location>
        <position position="442"/>
    </location>
    <ligand>
        <name>Ca(2+)</name>
        <dbReference type="ChEBI" id="CHEBI:29108"/>
    </ligand>
</feature>
<dbReference type="PANTHER" id="PTHR45679">
    <property type="entry name" value="ER DEGRADATION-ENHANCING ALPHA-MANNOSIDASE-LIKE PROTEIN 2"/>
    <property type="match status" value="1"/>
</dbReference>